<proteinExistence type="predicted"/>
<reference evidence="1 2" key="1">
    <citation type="submission" date="2018-05" db="EMBL/GenBank/DDBJ databases">
        <title>Rhodohalobacter halophilus gen. nov., sp. nov., a moderately halophilic member of the family Balneolaceae.</title>
        <authorList>
            <person name="Liu Z.-W."/>
        </authorList>
    </citation>
    <scope>NUCLEOTIDE SEQUENCE [LARGE SCALE GENOMIC DNA]</scope>
    <source>
        <strain evidence="1 2">8A47</strain>
    </source>
</reference>
<sequence length="105" mass="10875">MIAHSRPGPVDNTNTFSIDCMFNAFGVVGAGVLSFPGLPPGAKDVDPPSGGSEQAAGNVLQASRDQYRSNSGADIGFHHQGVCSINTLYPAYNRTPKVSNVISPG</sequence>
<organism evidence="1 2">
    <name type="scientific">Rhodohalobacter mucosus</name>
    <dbReference type="NCBI Taxonomy" id="2079485"/>
    <lineage>
        <taxon>Bacteria</taxon>
        <taxon>Pseudomonadati</taxon>
        <taxon>Balneolota</taxon>
        <taxon>Balneolia</taxon>
        <taxon>Balneolales</taxon>
        <taxon>Balneolaceae</taxon>
        <taxon>Rhodohalobacter</taxon>
    </lineage>
</organism>
<gene>
    <name evidence="1" type="ORF">DDZ15_02220</name>
</gene>
<evidence type="ECO:0000313" key="1">
    <source>
        <dbReference type="EMBL" id="PWN07848.1"/>
    </source>
</evidence>
<keyword evidence="2" id="KW-1185">Reference proteome</keyword>
<dbReference type="Proteomes" id="UP000245533">
    <property type="component" value="Unassembled WGS sequence"/>
</dbReference>
<name>A0A316TVB6_9BACT</name>
<evidence type="ECO:0000313" key="2">
    <source>
        <dbReference type="Proteomes" id="UP000245533"/>
    </source>
</evidence>
<accession>A0A316TVB6</accession>
<dbReference type="EMBL" id="QGGB01000002">
    <property type="protein sequence ID" value="PWN07848.1"/>
    <property type="molecule type" value="Genomic_DNA"/>
</dbReference>
<protein>
    <submittedName>
        <fullName evidence="1">Uncharacterized protein</fullName>
    </submittedName>
</protein>
<comment type="caution">
    <text evidence="1">The sequence shown here is derived from an EMBL/GenBank/DDBJ whole genome shotgun (WGS) entry which is preliminary data.</text>
</comment>
<dbReference type="AlphaFoldDB" id="A0A316TVB6"/>